<dbReference type="InterPro" id="IPR000531">
    <property type="entry name" value="Beta-barrel_TonB"/>
</dbReference>
<feature type="domain" description="TonB-dependent receptor-like beta-barrel" evidence="10">
    <location>
        <begin position="406"/>
        <end position="945"/>
    </location>
</feature>
<evidence type="ECO:0000256" key="3">
    <source>
        <dbReference type="ARBA" id="ARBA00022452"/>
    </source>
</evidence>
<dbReference type="EMBL" id="VWNE01000038">
    <property type="protein sequence ID" value="KAA8477216.1"/>
    <property type="molecule type" value="Genomic_DNA"/>
</dbReference>
<evidence type="ECO:0000256" key="8">
    <source>
        <dbReference type="PROSITE-ProRule" id="PRU01360"/>
    </source>
</evidence>
<evidence type="ECO:0000256" key="4">
    <source>
        <dbReference type="ARBA" id="ARBA00022692"/>
    </source>
</evidence>
<dbReference type="Gene3D" id="2.170.130.10">
    <property type="entry name" value="TonB-dependent receptor, plug domain"/>
    <property type="match status" value="1"/>
</dbReference>
<dbReference type="AlphaFoldDB" id="A0A5M9GRN9"/>
<proteinExistence type="inferred from homology"/>
<protein>
    <submittedName>
        <fullName evidence="12">SusC/RagA family TonB-linked outer membrane protein</fullName>
    </submittedName>
</protein>
<keyword evidence="2 8" id="KW-0813">Transport</keyword>
<keyword evidence="3 8" id="KW-1134">Transmembrane beta strand</keyword>
<dbReference type="Gene3D" id="2.40.170.20">
    <property type="entry name" value="TonB-dependent receptor, beta-barrel domain"/>
    <property type="match status" value="1"/>
</dbReference>
<keyword evidence="13" id="KW-1185">Reference proteome</keyword>
<dbReference type="InterPro" id="IPR036942">
    <property type="entry name" value="Beta-barrel_TonB_sf"/>
</dbReference>
<keyword evidence="5 9" id="KW-0798">TonB box</keyword>
<name>A0A5M9GRN9_9SPHI</name>
<evidence type="ECO:0000313" key="13">
    <source>
        <dbReference type="Proteomes" id="UP000322918"/>
    </source>
</evidence>
<comment type="similarity">
    <text evidence="8 9">Belongs to the TonB-dependent receptor family.</text>
</comment>
<gene>
    <name evidence="12" type="ORF">F1649_18930</name>
</gene>
<keyword evidence="4 8" id="KW-0812">Transmembrane</keyword>
<reference evidence="12 13" key="1">
    <citation type="submission" date="2019-09" db="EMBL/GenBank/DDBJ databases">
        <title>Pararcticibacter amylolyticus gen. nov., sp. nov., isolated from a rottenly hemp rope, and reclassification of Pedobacter tournemirensis as Pararcticibacter tournemirensis comb. nov.</title>
        <authorList>
            <person name="Cai Y."/>
        </authorList>
    </citation>
    <scope>NUCLEOTIDE SEQUENCE [LARGE SCALE GENOMIC DNA]</scope>
    <source>
        <strain evidence="12 13">TF5-37.2-LB10</strain>
    </source>
</reference>
<dbReference type="InterPro" id="IPR023996">
    <property type="entry name" value="TonB-dep_OMP_SusC/RagA"/>
</dbReference>
<keyword evidence="7 8" id="KW-0998">Cell outer membrane</keyword>
<evidence type="ECO:0000259" key="11">
    <source>
        <dbReference type="Pfam" id="PF07715"/>
    </source>
</evidence>
<dbReference type="InterPro" id="IPR023997">
    <property type="entry name" value="TonB-dep_OMP_SusC/RagA_CS"/>
</dbReference>
<dbReference type="Proteomes" id="UP000322918">
    <property type="component" value="Unassembled WGS sequence"/>
</dbReference>
<dbReference type="SUPFAM" id="SSF56935">
    <property type="entry name" value="Porins"/>
    <property type="match status" value="1"/>
</dbReference>
<dbReference type="Pfam" id="PF00593">
    <property type="entry name" value="TonB_dep_Rec_b-barrel"/>
    <property type="match status" value="1"/>
</dbReference>
<dbReference type="GO" id="GO:0009279">
    <property type="term" value="C:cell outer membrane"/>
    <property type="evidence" value="ECO:0007669"/>
    <property type="project" value="UniProtKB-SubCell"/>
</dbReference>
<comment type="subcellular location">
    <subcellularLocation>
        <location evidence="1 8">Cell outer membrane</location>
        <topology evidence="1 8">Multi-pass membrane protein</topology>
    </subcellularLocation>
</comment>
<dbReference type="InterPro" id="IPR008969">
    <property type="entry name" value="CarboxyPept-like_regulatory"/>
</dbReference>
<sequence length="988" mass="108716">MLNSINAFAQNQIKGRVTASSDKQPLPGVSVNVKGSQKGVSTDVNGNFVIQAGPRDVLVFTAIGFANQQVTVGDRTEINVVMKDESQNLKEVVVIGYGSISRDKLTNAAVSVKADEFRQGGARNAMDLLQGKVAGLNITRSSNNPNSGVSLQLRGVTSVEGSRSPLIVIDGIPGGNLDLLQQDDIESMDVLKDGSAAAIYGTRANGGVILVTTKKGKEGPARFDYSTYFRTESVVKKYDFMTAEEVRAAIAAGQLPANRDNADWGGASTNMFDEVVNDNPVSQYHNLALSGGTKSTSYRASIFFQDLKGIAKESGRKNYGGRLNINQKGLNDRLSAQINLATNFNTANMLGNSLNWETAYTRLPTQPIYNANGTYWEDLTTTSSNNLVSVLNQQSNNRTQQTSSADAKFTLDIVKGLKASVFGSLQRDSYTDNVYYDINSRASVAGTITPEGGRNVVPRGTGYAFKGNRMENDYAFEPTIDYSTRIDDHSINGIVGYSYRYNVWETSGMANSGYFNDQYDNNNMGAGMYQQSDASSMQSEKQDNTLIAFFGRINYSFKDKYMAQVILRREGSSRFGANNKWGNFPAVSVGWNISREDFMQGVSFIDFLKLRAGYGVTGNSGYANYTSLITLGTGGFYLYPDGVWRQTYGPDRNPNPDLKWEEKRELNIGVDFNLFQNRIGGSLDVFSRKTVDLLGTVQNQLPSYITERLFYNIGTIAQSGVELSVNATPVKKKDFTWSMDVTASTVSNKMDKYSSPQFRTSDLSFGSIGGAGALGDAIRTREGDDIGNFVGKRFAGFDDAGNWLFFKRDGSRVTADQIIMSPTDPNTDLAVLGNGIPNYYASWTNTFNYKSFDLRIFLRGKFDFDILNRMEMTYGNKTTSSNLLTSTFTRHAQLNSSDSPAYMYSDYFLESGDFVKIDEITLGYNFKLKTPHVKNLRVYATGQNLATFTSYTGNDPDFVNDNGLDPGMDIRNPYPATRSFLVGIQVGF</sequence>
<keyword evidence="6 8" id="KW-0472">Membrane</keyword>
<accession>A0A5M9GRN9</accession>
<dbReference type="OrthoDB" id="9768177at2"/>
<dbReference type="InterPro" id="IPR012910">
    <property type="entry name" value="Plug_dom"/>
</dbReference>
<evidence type="ECO:0000256" key="5">
    <source>
        <dbReference type="ARBA" id="ARBA00023077"/>
    </source>
</evidence>
<dbReference type="NCBIfam" id="TIGR04056">
    <property type="entry name" value="OMP_RagA_SusC"/>
    <property type="match status" value="1"/>
</dbReference>
<comment type="caution">
    <text evidence="12">The sequence shown here is derived from an EMBL/GenBank/DDBJ whole genome shotgun (WGS) entry which is preliminary data.</text>
</comment>
<organism evidence="12 13">
    <name type="scientific">Arcticibacter tournemirensis</name>
    <dbReference type="NCBI Taxonomy" id="699437"/>
    <lineage>
        <taxon>Bacteria</taxon>
        <taxon>Pseudomonadati</taxon>
        <taxon>Bacteroidota</taxon>
        <taxon>Sphingobacteriia</taxon>
        <taxon>Sphingobacteriales</taxon>
        <taxon>Sphingobacteriaceae</taxon>
        <taxon>Arcticibacter</taxon>
    </lineage>
</organism>
<evidence type="ECO:0000259" key="10">
    <source>
        <dbReference type="Pfam" id="PF00593"/>
    </source>
</evidence>
<dbReference type="InterPro" id="IPR039426">
    <property type="entry name" value="TonB-dep_rcpt-like"/>
</dbReference>
<dbReference type="Pfam" id="PF13715">
    <property type="entry name" value="CarbopepD_reg_2"/>
    <property type="match status" value="1"/>
</dbReference>
<dbReference type="PROSITE" id="PS52016">
    <property type="entry name" value="TONB_DEPENDENT_REC_3"/>
    <property type="match status" value="1"/>
</dbReference>
<evidence type="ECO:0000256" key="7">
    <source>
        <dbReference type="ARBA" id="ARBA00023237"/>
    </source>
</evidence>
<dbReference type="InterPro" id="IPR037066">
    <property type="entry name" value="Plug_dom_sf"/>
</dbReference>
<evidence type="ECO:0000256" key="2">
    <source>
        <dbReference type="ARBA" id="ARBA00022448"/>
    </source>
</evidence>
<feature type="domain" description="TonB-dependent receptor plug" evidence="11">
    <location>
        <begin position="106"/>
        <end position="208"/>
    </location>
</feature>
<dbReference type="Gene3D" id="2.60.40.1120">
    <property type="entry name" value="Carboxypeptidase-like, regulatory domain"/>
    <property type="match status" value="1"/>
</dbReference>
<dbReference type="Pfam" id="PF07715">
    <property type="entry name" value="Plug"/>
    <property type="match status" value="1"/>
</dbReference>
<evidence type="ECO:0000256" key="6">
    <source>
        <dbReference type="ARBA" id="ARBA00023136"/>
    </source>
</evidence>
<evidence type="ECO:0000256" key="9">
    <source>
        <dbReference type="RuleBase" id="RU003357"/>
    </source>
</evidence>
<dbReference type="NCBIfam" id="TIGR04057">
    <property type="entry name" value="SusC_RagA_signa"/>
    <property type="match status" value="1"/>
</dbReference>
<evidence type="ECO:0000256" key="1">
    <source>
        <dbReference type="ARBA" id="ARBA00004571"/>
    </source>
</evidence>
<evidence type="ECO:0000313" key="12">
    <source>
        <dbReference type="EMBL" id="KAA8477216.1"/>
    </source>
</evidence>
<dbReference type="SUPFAM" id="SSF49464">
    <property type="entry name" value="Carboxypeptidase regulatory domain-like"/>
    <property type="match status" value="1"/>
</dbReference>